<reference evidence="3" key="1">
    <citation type="journal article" date="2011" name="Nat. Biotechnol.">
        <title>The genomic sequence of the Chinese hamster ovary (CHO)-K1 cell line.</title>
        <authorList>
            <person name="Xu X."/>
            <person name="Nagarajan H."/>
            <person name="Lewis N.E."/>
            <person name="Pan S."/>
            <person name="Cai Z."/>
            <person name="Liu X."/>
            <person name="Chen W."/>
            <person name="Xie M."/>
            <person name="Wang W."/>
            <person name="Hammond S."/>
            <person name="Andersen M.R."/>
            <person name="Neff N."/>
            <person name="Passarelli B."/>
            <person name="Koh W."/>
            <person name="Fan H.C."/>
            <person name="Wang J."/>
            <person name="Gui Y."/>
            <person name="Lee K.H."/>
            <person name="Betenbaugh M.J."/>
            <person name="Quake S.R."/>
            <person name="Famili I."/>
            <person name="Palsson B.O."/>
            <person name="Wang J."/>
        </authorList>
    </citation>
    <scope>NUCLEOTIDE SEQUENCE [LARGE SCALE GENOMIC DNA]</scope>
    <source>
        <strain evidence="3">CHO K1 cell line</strain>
    </source>
</reference>
<gene>
    <name evidence="2" type="ORF">I79_016773</name>
</gene>
<protein>
    <submittedName>
        <fullName evidence="2">Uncharacterized protein</fullName>
    </submittedName>
</protein>
<proteinExistence type="predicted"/>
<keyword evidence="1" id="KW-1133">Transmembrane helix</keyword>
<accession>G3I096</accession>
<keyword evidence="1" id="KW-0472">Membrane</keyword>
<keyword evidence="1" id="KW-0812">Transmembrane</keyword>
<evidence type="ECO:0000313" key="2">
    <source>
        <dbReference type="EMBL" id="EGW08463.1"/>
    </source>
</evidence>
<sequence>MSKYFRYVCSRLAKANVAAFNLCILVHHCLLVSFLYQFQNWKSSSSVFNGNPN</sequence>
<feature type="transmembrane region" description="Helical" evidence="1">
    <location>
        <begin position="12"/>
        <end position="36"/>
    </location>
</feature>
<dbReference type="InParanoid" id="G3I096"/>
<dbReference type="EMBL" id="JH001001">
    <property type="protein sequence ID" value="EGW08463.1"/>
    <property type="molecule type" value="Genomic_DNA"/>
</dbReference>
<evidence type="ECO:0000313" key="3">
    <source>
        <dbReference type="Proteomes" id="UP000001075"/>
    </source>
</evidence>
<dbReference type="Proteomes" id="UP000001075">
    <property type="component" value="Unassembled WGS sequence"/>
</dbReference>
<dbReference type="AlphaFoldDB" id="G3I096"/>
<evidence type="ECO:0000256" key="1">
    <source>
        <dbReference type="SAM" id="Phobius"/>
    </source>
</evidence>
<organism evidence="2 3">
    <name type="scientific">Cricetulus griseus</name>
    <name type="common">Chinese hamster</name>
    <name type="synonym">Cricetulus barabensis griseus</name>
    <dbReference type="NCBI Taxonomy" id="10029"/>
    <lineage>
        <taxon>Eukaryota</taxon>
        <taxon>Metazoa</taxon>
        <taxon>Chordata</taxon>
        <taxon>Craniata</taxon>
        <taxon>Vertebrata</taxon>
        <taxon>Euteleostomi</taxon>
        <taxon>Mammalia</taxon>
        <taxon>Eutheria</taxon>
        <taxon>Euarchontoglires</taxon>
        <taxon>Glires</taxon>
        <taxon>Rodentia</taxon>
        <taxon>Myomorpha</taxon>
        <taxon>Muroidea</taxon>
        <taxon>Cricetidae</taxon>
        <taxon>Cricetinae</taxon>
        <taxon>Cricetulus</taxon>
    </lineage>
</organism>
<name>G3I096_CRIGR</name>